<keyword evidence="1" id="KW-1133">Transmembrane helix</keyword>
<evidence type="ECO:0000313" key="3">
    <source>
        <dbReference type="Proteomes" id="UP000186666"/>
    </source>
</evidence>
<accession>A0ABY1JLY4</accession>
<reference evidence="2 3" key="1">
    <citation type="submission" date="2017-01" db="EMBL/GenBank/DDBJ databases">
        <authorList>
            <person name="Varghese N."/>
            <person name="Submissions S."/>
        </authorList>
    </citation>
    <scope>NUCLEOTIDE SEQUENCE [LARGE SCALE GENOMIC DNA]</scope>
    <source>
        <strain evidence="2 3">ATCC 23464</strain>
    </source>
</reference>
<proteinExistence type="predicted"/>
<organism evidence="2 3">
    <name type="scientific">Paenibacillus macquariensis</name>
    <dbReference type="NCBI Taxonomy" id="948756"/>
    <lineage>
        <taxon>Bacteria</taxon>
        <taxon>Bacillati</taxon>
        <taxon>Bacillota</taxon>
        <taxon>Bacilli</taxon>
        <taxon>Bacillales</taxon>
        <taxon>Paenibacillaceae</taxon>
        <taxon>Paenibacillus</taxon>
    </lineage>
</organism>
<name>A0ABY1JLY4_9BACL</name>
<evidence type="ECO:0000313" key="2">
    <source>
        <dbReference type="EMBL" id="SIQ44113.1"/>
    </source>
</evidence>
<protein>
    <submittedName>
        <fullName evidence="2">Uncharacterized protein</fullName>
    </submittedName>
</protein>
<evidence type="ECO:0000256" key="1">
    <source>
        <dbReference type="SAM" id="Phobius"/>
    </source>
</evidence>
<dbReference type="EMBL" id="FTNK01000002">
    <property type="protein sequence ID" value="SIQ44113.1"/>
    <property type="molecule type" value="Genomic_DNA"/>
</dbReference>
<keyword evidence="3" id="KW-1185">Reference proteome</keyword>
<dbReference type="RefSeq" id="WP_068592737.1">
    <property type="nucleotide sequence ID" value="NZ_FTNK01000002.1"/>
</dbReference>
<dbReference type="Proteomes" id="UP000186666">
    <property type="component" value="Unassembled WGS sequence"/>
</dbReference>
<keyword evidence="1" id="KW-0472">Membrane</keyword>
<gene>
    <name evidence="2" type="ORF">SAMN05421578_1022</name>
</gene>
<sequence length="83" mass="9219">MEINTKVERKTMHGGRWVTHLVSIMILIVILWTVTVSDSLNVNAAASSANVVNGSIIQHPYLTIQVLKQKKPIAIRPGMTKQQ</sequence>
<keyword evidence="1" id="KW-0812">Transmembrane</keyword>
<feature type="transmembrane region" description="Helical" evidence="1">
    <location>
        <begin position="17"/>
        <end position="34"/>
    </location>
</feature>
<comment type="caution">
    <text evidence="2">The sequence shown here is derived from an EMBL/GenBank/DDBJ whole genome shotgun (WGS) entry which is preliminary data.</text>
</comment>